<dbReference type="EMBL" id="JAUHTR010000006">
    <property type="protein sequence ID" value="MDN4525353.1"/>
    <property type="molecule type" value="Genomic_DNA"/>
</dbReference>
<evidence type="ECO:0000313" key="2">
    <source>
        <dbReference type="EMBL" id="MDN4525353.1"/>
    </source>
</evidence>
<feature type="domain" description="DUF6906" evidence="1">
    <location>
        <begin position="1"/>
        <end position="49"/>
    </location>
</feature>
<reference evidence="2" key="1">
    <citation type="submission" date="2023-07" db="EMBL/GenBank/DDBJ databases">
        <title>Fictibacillus sp. isolated from freshwater pond.</title>
        <authorList>
            <person name="Kirdat K."/>
            <person name="Bhat A."/>
            <person name="Mourya A."/>
            <person name="Yadav A."/>
        </authorList>
    </citation>
    <scope>NUCLEOTIDE SEQUENCE</scope>
    <source>
        <strain evidence="2">NE201</strain>
    </source>
</reference>
<evidence type="ECO:0000259" key="1">
    <source>
        <dbReference type="Pfam" id="PF21847"/>
    </source>
</evidence>
<organism evidence="2 3">
    <name type="scientific">Fictibacillus fluitans</name>
    <dbReference type="NCBI Taxonomy" id="3058422"/>
    <lineage>
        <taxon>Bacteria</taxon>
        <taxon>Bacillati</taxon>
        <taxon>Bacillota</taxon>
        <taxon>Bacilli</taxon>
        <taxon>Bacillales</taxon>
        <taxon>Fictibacillaceae</taxon>
        <taxon>Fictibacillus</taxon>
    </lineage>
</organism>
<sequence length="51" mass="5971">MKNGKKPTVAQKKVIKKIGLDPENWLIYKNLPEELHLVHRYTNTKKVIPAF</sequence>
<accession>A0ABT8HX90</accession>
<gene>
    <name evidence="2" type="ORF">QYB97_12745</name>
</gene>
<dbReference type="Proteomes" id="UP001172721">
    <property type="component" value="Unassembled WGS sequence"/>
</dbReference>
<evidence type="ECO:0000313" key="3">
    <source>
        <dbReference type="Proteomes" id="UP001172721"/>
    </source>
</evidence>
<dbReference type="RefSeq" id="WP_301166392.1">
    <property type="nucleotide sequence ID" value="NZ_JAUHTR010000006.1"/>
</dbReference>
<protein>
    <recommendedName>
        <fullName evidence="1">DUF6906 domain-containing protein</fullName>
    </recommendedName>
</protein>
<proteinExistence type="predicted"/>
<dbReference type="InterPro" id="IPR054201">
    <property type="entry name" value="DUF6906"/>
</dbReference>
<dbReference type="Pfam" id="PF21847">
    <property type="entry name" value="DUF6906"/>
    <property type="match status" value="1"/>
</dbReference>
<keyword evidence="3" id="KW-1185">Reference proteome</keyword>
<comment type="caution">
    <text evidence="2">The sequence shown here is derived from an EMBL/GenBank/DDBJ whole genome shotgun (WGS) entry which is preliminary data.</text>
</comment>
<name>A0ABT8HX90_9BACL</name>